<dbReference type="Proteomes" id="UP001501671">
    <property type="component" value="Unassembled WGS sequence"/>
</dbReference>
<proteinExistence type="predicted"/>
<protein>
    <recommendedName>
        <fullName evidence="5">Zn-ribbon domain-containing OB-fold protein</fullName>
    </recommendedName>
</protein>
<dbReference type="Pfam" id="PF12172">
    <property type="entry name" value="zf-ChsH2"/>
    <property type="match status" value="1"/>
</dbReference>
<dbReference type="InterPro" id="IPR012340">
    <property type="entry name" value="NA-bd_OB-fold"/>
</dbReference>
<dbReference type="Gene3D" id="6.10.30.10">
    <property type="match status" value="1"/>
</dbReference>
<evidence type="ECO:0000259" key="2">
    <source>
        <dbReference type="Pfam" id="PF12172"/>
    </source>
</evidence>
<dbReference type="PANTHER" id="PTHR34075:SF5">
    <property type="entry name" value="BLR3430 PROTEIN"/>
    <property type="match status" value="1"/>
</dbReference>
<dbReference type="RefSeq" id="WP_345248102.1">
    <property type="nucleotide sequence ID" value="NZ_BAABFO010000006.1"/>
</dbReference>
<name>A0ABP8GSJ0_9BURK</name>
<sequence>MATSQPRTDTFNQPYWAALREGRLCMPRCRQCHRLQYPMGPCCSNCLSADFDWVALSGRGRVHAYAVYHHAFHPSFRDRLPYNVAEVLLEEGVKVISNIVGIAHDAIRNDMPVRARFDPVDEDLTLLRFEPAADG</sequence>
<dbReference type="InterPro" id="IPR052513">
    <property type="entry name" value="Thioester_dehydratase-like"/>
</dbReference>
<feature type="domain" description="ChsH2 rubredoxin-like zinc ribbon" evidence="2">
    <location>
        <begin position="16"/>
        <end position="52"/>
    </location>
</feature>
<dbReference type="SUPFAM" id="SSF50249">
    <property type="entry name" value="Nucleic acid-binding proteins"/>
    <property type="match status" value="1"/>
</dbReference>
<gene>
    <name evidence="3" type="ORF">GCM10023144_16020</name>
</gene>
<dbReference type="EMBL" id="BAABFO010000006">
    <property type="protein sequence ID" value="GAA4329347.1"/>
    <property type="molecule type" value="Genomic_DNA"/>
</dbReference>
<reference evidence="4" key="1">
    <citation type="journal article" date="2019" name="Int. J. Syst. Evol. Microbiol.">
        <title>The Global Catalogue of Microorganisms (GCM) 10K type strain sequencing project: providing services to taxonomists for standard genome sequencing and annotation.</title>
        <authorList>
            <consortium name="The Broad Institute Genomics Platform"/>
            <consortium name="The Broad Institute Genome Sequencing Center for Infectious Disease"/>
            <person name="Wu L."/>
            <person name="Ma J."/>
        </authorList>
    </citation>
    <scope>NUCLEOTIDE SEQUENCE [LARGE SCALE GENOMIC DNA]</scope>
    <source>
        <strain evidence="4">JCM 17666</strain>
    </source>
</reference>
<comment type="caution">
    <text evidence="3">The sequence shown here is derived from an EMBL/GenBank/DDBJ whole genome shotgun (WGS) entry which is preliminary data.</text>
</comment>
<dbReference type="Pfam" id="PF01796">
    <property type="entry name" value="OB_ChsH2_C"/>
    <property type="match status" value="1"/>
</dbReference>
<evidence type="ECO:0000313" key="3">
    <source>
        <dbReference type="EMBL" id="GAA4329347.1"/>
    </source>
</evidence>
<evidence type="ECO:0000313" key="4">
    <source>
        <dbReference type="Proteomes" id="UP001501671"/>
    </source>
</evidence>
<evidence type="ECO:0008006" key="5">
    <source>
        <dbReference type="Google" id="ProtNLM"/>
    </source>
</evidence>
<dbReference type="PANTHER" id="PTHR34075">
    <property type="entry name" value="BLR3430 PROTEIN"/>
    <property type="match status" value="1"/>
</dbReference>
<keyword evidence="4" id="KW-1185">Reference proteome</keyword>
<evidence type="ECO:0000259" key="1">
    <source>
        <dbReference type="Pfam" id="PF01796"/>
    </source>
</evidence>
<dbReference type="InterPro" id="IPR002878">
    <property type="entry name" value="ChsH2_C"/>
</dbReference>
<organism evidence="3 4">
    <name type="scientific">Pigmentiphaga soli</name>
    <dbReference type="NCBI Taxonomy" id="1007095"/>
    <lineage>
        <taxon>Bacteria</taxon>
        <taxon>Pseudomonadati</taxon>
        <taxon>Pseudomonadota</taxon>
        <taxon>Betaproteobacteria</taxon>
        <taxon>Burkholderiales</taxon>
        <taxon>Alcaligenaceae</taxon>
        <taxon>Pigmentiphaga</taxon>
    </lineage>
</organism>
<feature type="domain" description="ChsH2 C-terminal OB-fold" evidence="1">
    <location>
        <begin position="53"/>
        <end position="118"/>
    </location>
</feature>
<accession>A0ABP8GSJ0</accession>
<dbReference type="InterPro" id="IPR022002">
    <property type="entry name" value="ChsH2_Znr"/>
</dbReference>